<reference evidence="2" key="1">
    <citation type="submission" date="2023-06" db="EMBL/GenBank/DDBJ databases">
        <title>Genome-scale phylogeny and comparative genomics of the fungal order Sordariales.</title>
        <authorList>
            <consortium name="Lawrence Berkeley National Laboratory"/>
            <person name="Hensen N."/>
            <person name="Bonometti L."/>
            <person name="Westerberg I."/>
            <person name="Brannstrom I.O."/>
            <person name="Guillou S."/>
            <person name="Cros-Aarteil S."/>
            <person name="Calhoun S."/>
            <person name="Haridas S."/>
            <person name="Kuo A."/>
            <person name="Mondo S."/>
            <person name="Pangilinan J."/>
            <person name="Riley R."/>
            <person name="Labutti K."/>
            <person name="Andreopoulos B."/>
            <person name="Lipzen A."/>
            <person name="Chen C."/>
            <person name="Yanf M."/>
            <person name="Daum C."/>
            <person name="Ng V."/>
            <person name="Clum A."/>
            <person name="Steindorff A."/>
            <person name="Ohm R."/>
            <person name="Martin F."/>
            <person name="Silar P."/>
            <person name="Natvig D."/>
            <person name="Lalanne C."/>
            <person name="Gautier V."/>
            <person name="Ament-Velasquez S.L."/>
            <person name="Kruys A."/>
            <person name="Hutchinson M.I."/>
            <person name="Powell A.J."/>
            <person name="Barry K."/>
            <person name="Miller A.N."/>
            <person name="Grigoriev I.V."/>
            <person name="Debuchy R."/>
            <person name="Gladieux P."/>
            <person name="Thoren M.H."/>
            <person name="Johannesson H."/>
        </authorList>
    </citation>
    <scope>NUCLEOTIDE SEQUENCE</scope>
    <source>
        <strain evidence="2">SMH4607-1</strain>
    </source>
</reference>
<proteinExistence type="predicted"/>
<evidence type="ECO:0000313" key="3">
    <source>
        <dbReference type="Proteomes" id="UP001172102"/>
    </source>
</evidence>
<evidence type="ECO:0000313" key="2">
    <source>
        <dbReference type="EMBL" id="KAK0725353.1"/>
    </source>
</evidence>
<gene>
    <name evidence="2" type="ORF">B0H67DRAFT_129347</name>
</gene>
<keyword evidence="1" id="KW-0472">Membrane</keyword>
<name>A0AA40B0F7_9PEZI</name>
<sequence>MVISCCRPRSWHFVLVVSYLFPFCIRLLPLAGFAVTVAASLEAYPRMALPSDQFQMLSATIGYDVLSGVAIGVRRKLPHIPGPHARIPASVADDGPLFSYFFPPSLSHLPISHTNPLPNGRTPPHTDKGAGDDVLIYVQSLGSELT</sequence>
<comment type="caution">
    <text evidence="2">The sequence shown here is derived from an EMBL/GenBank/DDBJ whole genome shotgun (WGS) entry which is preliminary data.</text>
</comment>
<keyword evidence="3" id="KW-1185">Reference proteome</keyword>
<evidence type="ECO:0000256" key="1">
    <source>
        <dbReference type="SAM" id="Phobius"/>
    </source>
</evidence>
<dbReference type="EMBL" id="JAUKUA010000002">
    <property type="protein sequence ID" value="KAK0725353.1"/>
    <property type="molecule type" value="Genomic_DNA"/>
</dbReference>
<keyword evidence="1" id="KW-1133">Transmembrane helix</keyword>
<accession>A0AA40B0F7</accession>
<organism evidence="2 3">
    <name type="scientific">Lasiosphaeris hirsuta</name>
    <dbReference type="NCBI Taxonomy" id="260670"/>
    <lineage>
        <taxon>Eukaryota</taxon>
        <taxon>Fungi</taxon>
        <taxon>Dikarya</taxon>
        <taxon>Ascomycota</taxon>
        <taxon>Pezizomycotina</taxon>
        <taxon>Sordariomycetes</taxon>
        <taxon>Sordariomycetidae</taxon>
        <taxon>Sordariales</taxon>
        <taxon>Lasiosphaeriaceae</taxon>
        <taxon>Lasiosphaeris</taxon>
    </lineage>
</organism>
<keyword evidence="1" id="KW-0812">Transmembrane</keyword>
<dbReference type="AlphaFoldDB" id="A0AA40B0F7"/>
<protein>
    <submittedName>
        <fullName evidence="2">Uncharacterized protein</fullName>
    </submittedName>
</protein>
<feature type="transmembrane region" description="Helical" evidence="1">
    <location>
        <begin position="12"/>
        <end position="34"/>
    </location>
</feature>
<dbReference type="Proteomes" id="UP001172102">
    <property type="component" value="Unassembled WGS sequence"/>
</dbReference>